<reference evidence="2 3" key="1">
    <citation type="journal article" date="2021" name="Environ. Microbiol.">
        <title>Gene family expansions and transcriptome signatures uncover fungal adaptations to wood decay.</title>
        <authorList>
            <person name="Hage H."/>
            <person name="Miyauchi S."/>
            <person name="Viragh M."/>
            <person name="Drula E."/>
            <person name="Min B."/>
            <person name="Chaduli D."/>
            <person name="Navarro D."/>
            <person name="Favel A."/>
            <person name="Norest M."/>
            <person name="Lesage-Meessen L."/>
            <person name="Balint B."/>
            <person name="Merenyi Z."/>
            <person name="de Eugenio L."/>
            <person name="Morin E."/>
            <person name="Martinez A.T."/>
            <person name="Baldrian P."/>
            <person name="Stursova M."/>
            <person name="Martinez M.J."/>
            <person name="Novotny C."/>
            <person name="Magnuson J.K."/>
            <person name="Spatafora J.W."/>
            <person name="Maurice S."/>
            <person name="Pangilinan J."/>
            <person name="Andreopoulos W."/>
            <person name="LaButti K."/>
            <person name="Hundley H."/>
            <person name="Na H."/>
            <person name="Kuo A."/>
            <person name="Barry K."/>
            <person name="Lipzen A."/>
            <person name="Henrissat B."/>
            <person name="Riley R."/>
            <person name="Ahrendt S."/>
            <person name="Nagy L.G."/>
            <person name="Grigoriev I.V."/>
            <person name="Martin F."/>
            <person name="Rosso M.N."/>
        </authorList>
    </citation>
    <scope>NUCLEOTIDE SEQUENCE [LARGE SCALE GENOMIC DNA]</scope>
    <source>
        <strain evidence="2 3">CIRM-BRFM 1785</strain>
    </source>
</reference>
<dbReference type="Proteomes" id="UP000814176">
    <property type="component" value="Unassembled WGS sequence"/>
</dbReference>
<proteinExistence type="predicted"/>
<sequence>MFSLKQFFLAAVLAVTLVQVHAVPTLVERETVELDCGIVEGAEDVAIGMTSDARFDGFLQLTMDTQTLPGAARKRLTRGGMSEAWSQTVSYGTYQDVDWGLIDTRALQSFTCFRRVR</sequence>
<organism evidence="2 3">
    <name type="scientific">Rhodofomes roseus</name>
    <dbReference type="NCBI Taxonomy" id="34475"/>
    <lineage>
        <taxon>Eukaryota</taxon>
        <taxon>Fungi</taxon>
        <taxon>Dikarya</taxon>
        <taxon>Basidiomycota</taxon>
        <taxon>Agaricomycotina</taxon>
        <taxon>Agaricomycetes</taxon>
        <taxon>Polyporales</taxon>
        <taxon>Rhodofomes</taxon>
    </lineage>
</organism>
<comment type="caution">
    <text evidence="2">The sequence shown here is derived from an EMBL/GenBank/DDBJ whole genome shotgun (WGS) entry which is preliminary data.</text>
</comment>
<dbReference type="GeneID" id="71999536"/>
<feature type="signal peptide" evidence="1">
    <location>
        <begin position="1"/>
        <end position="22"/>
    </location>
</feature>
<evidence type="ECO:0000313" key="2">
    <source>
        <dbReference type="EMBL" id="KAH9840115.1"/>
    </source>
</evidence>
<dbReference type="RefSeq" id="XP_047781765.1">
    <property type="nucleotide sequence ID" value="XM_047918804.1"/>
</dbReference>
<keyword evidence="3" id="KW-1185">Reference proteome</keyword>
<feature type="chain" id="PRO_5046300558" evidence="1">
    <location>
        <begin position="23"/>
        <end position="117"/>
    </location>
</feature>
<evidence type="ECO:0000256" key="1">
    <source>
        <dbReference type="SAM" id="SignalP"/>
    </source>
</evidence>
<evidence type="ECO:0000313" key="3">
    <source>
        <dbReference type="Proteomes" id="UP000814176"/>
    </source>
</evidence>
<dbReference type="EMBL" id="JADCUA010000005">
    <property type="protein sequence ID" value="KAH9840115.1"/>
    <property type="molecule type" value="Genomic_DNA"/>
</dbReference>
<name>A0ABQ8KPP2_9APHY</name>
<protein>
    <submittedName>
        <fullName evidence="2">Uncharacterized protein</fullName>
    </submittedName>
</protein>
<keyword evidence="1" id="KW-0732">Signal</keyword>
<gene>
    <name evidence="2" type="ORF">C8Q71DRAFT_477893</name>
</gene>
<accession>A0ABQ8KPP2</accession>